<dbReference type="SUPFAM" id="SSF53850">
    <property type="entry name" value="Periplasmic binding protein-like II"/>
    <property type="match status" value="1"/>
</dbReference>
<dbReference type="GO" id="GO:1904680">
    <property type="term" value="F:peptide transmembrane transporter activity"/>
    <property type="evidence" value="ECO:0007669"/>
    <property type="project" value="TreeGrafter"/>
</dbReference>
<dbReference type="Gene3D" id="3.10.105.10">
    <property type="entry name" value="Dipeptide-binding Protein, Domain 3"/>
    <property type="match status" value="1"/>
</dbReference>
<dbReference type="PIRSF" id="PIRSF002741">
    <property type="entry name" value="MppA"/>
    <property type="match status" value="1"/>
</dbReference>
<dbReference type="PANTHER" id="PTHR30290:SF38">
    <property type="entry name" value="D,D-DIPEPTIDE-BINDING PERIPLASMIC PROTEIN DDPA-RELATED"/>
    <property type="match status" value="1"/>
</dbReference>
<comment type="caution">
    <text evidence="4">The sequence shown here is derived from an EMBL/GenBank/DDBJ whole genome shotgun (WGS) entry which is preliminary data.</text>
</comment>
<name>A0A938Y2A9_9BACL</name>
<dbReference type="PROSITE" id="PS51257">
    <property type="entry name" value="PROKAR_LIPOPROTEIN"/>
    <property type="match status" value="1"/>
</dbReference>
<dbReference type="Gene3D" id="3.90.76.10">
    <property type="entry name" value="Dipeptide-binding Protein, Domain 1"/>
    <property type="match status" value="1"/>
</dbReference>
<dbReference type="PANTHER" id="PTHR30290">
    <property type="entry name" value="PERIPLASMIC BINDING COMPONENT OF ABC TRANSPORTER"/>
    <property type="match status" value="1"/>
</dbReference>
<evidence type="ECO:0000313" key="5">
    <source>
        <dbReference type="Proteomes" id="UP000717624"/>
    </source>
</evidence>
<dbReference type="RefSeq" id="WP_204518086.1">
    <property type="nucleotide sequence ID" value="NZ_BAABIN010000020.1"/>
</dbReference>
<feature type="domain" description="Solute-binding protein family 5" evidence="3">
    <location>
        <begin position="94"/>
        <end position="441"/>
    </location>
</feature>
<reference evidence="4" key="1">
    <citation type="submission" date="2021-01" db="EMBL/GenBank/DDBJ databases">
        <title>Genomic Encyclopedia of Type Strains, Phase IV (KMG-IV): sequencing the most valuable type-strain genomes for metagenomic binning, comparative biology and taxonomic classification.</title>
        <authorList>
            <person name="Goeker M."/>
        </authorList>
    </citation>
    <scope>NUCLEOTIDE SEQUENCE</scope>
    <source>
        <strain evidence="4">DSM 25523</strain>
    </source>
</reference>
<sequence length="524" mass="57087">MFSKKFSATLATVILGSMVALAGCGGQSSAPTTPSSGAANSDAGSAATAGKKVLNIALKADPPSMDPMASTSLYDRQVQNSIYDKLFDISPEGKIVPALVDSYEVSEDGKTYTFTLKEGIKFQDGTDFNAEAVKFNLERDLSDNSKRKAELNLVDKIETPDAKTVVVTLKSPFAPFISVLTDRAGMMVSPAAVKQYGDDYINHPVGTGPFVFVEHVKGDHVTLKKNENYWNGAPKLDEVTYKVFTNTSAAVQNLRSGMVDIIDEIPIKEIPTVAKDPNLTAITKPNMGYQGMFLNTKKGPLANQYLRQAVDRAIDRETVVKVLFDGYGAPAWSPFPPGSMAYNEATDNAPKPNAAEIKELLAKGGQPNGFSFKLQISTTPANEQFGAVIQNMLKPYGINVQLEKVEYGTLLENGDNGNFEALQLGWSGRIDPDQNFYSFVVTDMPNNYAGISSPELDKAMEQARTELDDAKRAELYKQAMDALHENAGYSYIYHNYDKFGLSKKVTGFTYVPDGIIRVATVDKQ</sequence>
<evidence type="ECO:0000313" key="4">
    <source>
        <dbReference type="EMBL" id="MBM7590337.1"/>
    </source>
</evidence>
<accession>A0A938Y2A9</accession>
<dbReference type="Pfam" id="PF00496">
    <property type="entry name" value="SBP_bac_5"/>
    <property type="match status" value="1"/>
</dbReference>
<feature type="chain" id="PRO_5038711163" evidence="2">
    <location>
        <begin position="23"/>
        <end position="524"/>
    </location>
</feature>
<gene>
    <name evidence="4" type="ORF">JOD01_001941</name>
</gene>
<evidence type="ECO:0000256" key="2">
    <source>
        <dbReference type="SAM" id="SignalP"/>
    </source>
</evidence>
<dbReference type="GO" id="GO:0043190">
    <property type="term" value="C:ATP-binding cassette (ABC) transporter complex"/>
    <property type="evidence" value="ECO:0007669"/>
    <property type="project" value="InterPro"/>
</dbReference>
<dbReference type="InterPro" id="IPR039424">
    <property type="entry name" value="SBP_5"/>
</dbReference>
<protein>
    <submittedName>
        <fullName evidence="4">Peptide/nickel transport system substrate-binding protein</fullName>
    </submittedName>
</protein>
<evidence type="ECO:0000259" key="3">
    <source>
        <dbReference type="Pfam" id="PF00496"/>
    </source>
</evidence>
<dbReference type="GO" id="GO:0042597">
    <property type="term" value="C:periplasmic space"/>
    <property type="evidence" value="ECO:0007669"/>
    <property type="project" value="UniProtKB-ARBA"/>
</dbReference>
<dbReference type="AlphaFoldDB" id="A0A938Y2A9"/>
<dbReference type="Gene3D" id="3.40.190.10">
    <property type="entry name" value="Periplasmic binding protein-like II"/>
    <property type="match status" value="1"/>
</dbReference>
<dbReference type="Proteomes" id="UP000717624">
    <property type="component" value="Unassembled WGS sequence"/>
</dbReference>
<dbReference type="InterPro" id="IPR000914">
    <property type="entry name" value="SBP_5_dom"/>
</dbReference>
<dbReference type="EMBL" id="JAFBEB010000005">
    <property type="protein sequence ID" value="MBM7590337.1"/>
    <property type="molecule type" value="Genomic_DNA"/>
</dbReference>
<dbReference type="GO" id="GO:0015833">
    <property type="term" value="P:peptide transport"/>
    <property type="evidence" value="ECO:0007669"/>
    <property type="project" value="TreeGrafter"/>
</dbReference>
<proteinExistence type="predicted"/>
<keyword evidence="5" id="KW-1185">Reference proteome</keyword>
<organism evidence="4 5">
    <name type="scientific">Brevibacillus fulvus</name>
    <dbReference type="NCBI Taxonomy" id="1125967"/>
    <lineage>
        <taxon>Bacteria</taxon>
        <taxon>Bacillati</taxon>
        <taxon>Bacillota</taxon>
        <taxon>Bacilli</taxon>
        <taxon>Bacillales</taxon>
        <taxon>Paenibacillaceae</taxon>
        <taxon>Brevibacillus</taxon>
    </lineage>
</organism>
<evidence type="ECO:0000256" key="1">
    <source>
        <dbReference type="ARBA" id="ARBA00022729"/>
    </source>
</evidence>
<feature type="signal peptide" evidence="2">
    <location>
        <begin position="1"/>
        <end position="22"/>
    </location>
</feature>
<keyword evidence="1 2" id="KW-0732">Signal</keyword>
<dbReference type="InterPro" id="IPR030678">
    <property type="entry name" value="Peptide/Ni-bd"/>
</dbReference>